<evidence type="ECO:0000313" key="2">
    <source>
        <dbReference type="Proteomes" id="UP001597318"/>
    </source>
</evidence>
<protein>
    <submittedName>
        <fullName evidence="1">Uncharacterized protein</fullName>
    </submittedName>
</protein>
<name>A0ABW5BQI2_9BACI</name>
<keyword evidence="2" id="KW-1185">Reference proteome</keyword>
<reference evidence="2" key="1">
    <citation type="journal article" date="2019" name="Int. J. Syst. Evol. Microbiol.">
        <title>The Global Catalogue of Microorganisms (GCM) 10K type strain sequencing project: providing services to taxonomists for standard genome sequencing and annotation.</title>
        <authorList>
            <consortium name="The Broad Institute Genomics Platform"/>
            <consortium name="The Broad Institute Genome Sequencing Center for Infectious Disease"/>
            <person name="Wu L."/>
            <person name="Ma J."/>
        </authorList>
    </citation>
    <scope>NUCLEOTIDE SEQUENCE [LARGE SCALE GENOMIC DNA]</scope>
    <source>
        <strain evidence="2">CGMCC 1.15474</strain>
    </source>
</reference>
<organism evidence="1 2">
    <name type="scientific">Metabacillus endolithicus</name>
    <dbReference type="NCBI Taxonomy" id="1535204"/>
    <lineage>
        <taxon>Bacteria</taxon>
        <taxon>Bacillati</taxon>
        <taxon>Bacillota</taxon>
        <taxon>Bacilli</taxon>
        <taxon>Bacillales</taxon>
        <taxon>Bacillaceae</taxon>
        <taxon>Metabacillus</taxon>
    </lineage>
</organism>
<dbReference type="Proteomes" id="UP001597318">
    <property type="component" value="Unassembled WGS sequence"/>
</dbReference>
<dbReference type="RefSeq" id="WP_379049608.1">
    <property type="nucleotide sequence ID" value="NZ_JBHUIK010000001.1"/>
</dbReference>
<dbReference type="InterPro" id="IPR045397">
    <property type="entry name" value="TumE-like"/>
</dbReference>
<dbReference type="EMBL" id="JBHUIK010000001">
    <property type="protein sequence ID" value="MFD2212388.1"/>
    <property type="molecule type" value="Genomic_DNA"/>
</dbReference>
<dbReference type="Pfam" id="PF20126">
    <property type="entry name" value="TumE"/>
    <property type="match status" value="1"/>
</dbReference>
<comment type="caution">
    <text evidence="1">The sequence shown here is derived from an EMBL/GenBank/DDBJ whole genome shotgun (WGS) entry which is preliminary data.</text>
</comment>
<accession>A0ABW5BQI2</accession>
<proteinExistence type="predicted"/>
<sequence length="154" mass="18532">MNKEFHRRKKIADLSKDFSSITNGIFTIIKYKEQRSKDGRAMLLASIPLIEHPIYSETRIYIQEFYDEDDQIEYHYGWEKLNGSKHMKHISAWGNEHHSGYRKVKNTEPYHHHHVPEAPAERKDCYYIRELRDVLEFVSEFVLFKKPYNQDVNT</sequence>
<evidence type="ECO:0000313" key="1">
    <source>
        <dbReference type="EMBL" id="MFD2212388.1"/>
    </source>
</evidence>
<gene>
    <name evidence="1" type="ORF">ACFSKK_01535</name>
</gene>